<dbReference type="Pfam" id="PF00053">
    <property type="entry name" value="EGF_laminin"/>
    <property type="match status" value="2"/>
</dbReference>
<dbReference type="CDD" id="cd00055">
    <property type="entry name" value="EGF_Lam"/>
    <property type="match status" value="2"/>
</dbReference>
<feature type="region of interest" description="Disordered" evidence="6">
    <location>
        <begin position="1"/>
        <end position="20"/>
    </location>
</feature>
<dbReference type="Pfam" id="PF07648">
    <property type="entry name" value="Kazal_2"/>
    <property type="match status" value="7"/>
</dbReference>
<feature type="disulfide bond" evidence="5">
    <location>
        <begin position="748"/>
        <end position="760"/>
    </location>
</feature>
<dbReference type="EMBL" id="UYSU01032382">
    <property type="protein sequence ID" value="VDL89327.1"/>
    <property type="molecule type" value="Genomic_DNA"/>
</dbReference>
<comment type="caution">
    <text evidence="5">Lacks conserved residue(s) required for the propagation of feature annotation.</text>
</comment>
<organism evidence="12">
    <name type="scientific">Schistocephalus solidus</name>
    <name type="common">Tapeworm</name>
    <dbReference type="NCBI Taxonomy" id="70667"/>
    <lineage>
        <taxon>Eukaryota</taxon>
        <taxon>Metazoa</taxon>
        <taxon>Spiralia</taxon>
        <taxon>Lophotrochozoa</taxon>
        <taxon>Platyhelminthes</taxon>
        <taxon>Cestoda</taxon>
        <taxon>Eucestoda</taxon>
        <taxon>Diphyllobothriidea</taxon>
        <taxon>Diphyllobothriidae</taxon>
        <taxon>Schistocephalus</taxon>
    </lineage>
</organism>
<reference evidence="10 11" key="2">
    <citation type="submission" date="2018-11" db="EMBL/GenBank/DDBJ databases">
        <authorList>
            <consortium name="Pathogen Informatics"/>
        </authorList>
    </citation>
    <scope>NUCLEOTIDE SEQUENCE [LARGE SCALE GENOMIC DNA]</scope>
    <source>
        <strain evidence="10 11">NST_G2</strain>
    </source>
</reference>
<feature type="domain" description="Kazal-like" evidence="9">
    <location>
        <begin position="514"/>
        <end position="561"/>
    </location>
</feature>
<dbReference type="SUPFAM" id="SSF57184">
    <property type="entry name" value="Growth factor receptor domain"/>
    <property type="match status" value="1"/>
</dbReference>
<keyword evidence="2" id="KW-0221">Differentiation</keyword>
<sequence>MEEVTINKDKPARSVNPYDQPQHDAAFMKEVLETPEAAACELSCNPDEIQPVCGSDGRTYLNPCLLEHYSCLSFQRIGKHPVRVKSWGYCPAIELDPAEDANHFRPHDPAPDGGLWPVRNSNCKRKGQTELCSFANVCLYGGRCTRKGADDDADYVGKYRQAKSICSCEHLSCEQTWNDKPVCGDDGSTYRSECFLRRAACESQSPKKVLFFEACRLSRQVIISALAEVMCPPSPRPGWQFLLAGCTATGNTPQRPPQKVARAAGMRRISLRGLHLLLLLHTRIALLLLTAGQQQQQHQHRVEVQELGASRNNTCFRYRFPDAPRNPCQDYTCSFNAWCVPSADLLSPTCVCHSTCYDVGDAIESMPVCGSNGVDYDSLCHLKREACTMLLSVTVRKFTNQYISIYFTPLGDADPCDSIQCPSGAVCQLTDDRKPVCRCRMQCSLTTQRPVCASDGRTYPNACAMNENACRTGQHLKVLFDHSCTAAENPCLGQTCSWTGEQCRVDTRGGKQCVCRETCPRVVVPVCGSDGITYDSVCVLERAACLQKKHVWVVHAGQCPQTIDECVRYGRPCKGYEVCIRRPVVKSGLPSASAMIMSRGSNQILMTPQCTCPICPEDGLGNNVCGTDNRTYRSECHLRAAACRTKQLNLRVQSRGPCEECSKNCPIGLMCLDGKCVCRETCPKSGLDQEVCGTDGRIYPSVCELRRQACLQKTTIKIDGSGVVCRKSPLMRNRTAEFQSDDALIDRCHCNKIGSRDPYCDEDGTCRCHWGVEGQKCDHCVEGYWGISNGKPCISCSCNRFGSQEIQSCDSHSGQCKCKEGITGQQCSICPNGDPVTSKGCPGMDRVKIPSGRRQDDGKEIGLFFGASTSALIPFEDKVEADISLHLNMTPLSANGEIYLLSFLPREGPGRRFLKLRLTDAHLELAYFTGPKFAKMNYLVTREKVALGEPMAVHCVLKADESLRITTEEAGRREFGQDYLGKMISDNEYKQLLESQYDGLVVGCPSTRSDQHPSCGFSGCLTGIGAELTTPDGLERYVDLLSSGRGRHLRWIRAPEGATLCETSVLRRTAWSDHYGVDRSPVEEQASLPENQTKVTIIPEFNGQAYIRLDGPTGQQALKKRRMTLQIIFTRSSNDGIILAIPPSQPEAEFLSIRAEADDCVKIHLRVGRLSRFYKLPIYPWLLTKFQPRERIMVSKICSVVHSRWHNLTIDKKTRQYTVYLNGKKMDQQTLLTSFDLSHSPLYLGGIPQHETNLKVEESIVTNNFFVGAIQKVEINGAELVLAGPHPSNSATEHWENVSQWQGPPCGEDFASCDSEPLRKICRPHGEDYTCSCSTPLVHAVFVQRLTNSLAGVDLSIQEQKRISTKAEELACAERMGQDTSRVIQGQIGEVQHDVPEDSIIRSFSQKGPPRQIENNSPAGQDLDALKFRTTVNFNGSTILKYRNMLKTRDRRVMLTSLILWRPLRCARWTACHAPSAGLLL</sequence>
<dbReference type="Pfam" id="PF02210">
    <property type="entry name" value="Laminin_G_2"/>
    <property type="match status" value="1"/>
</dbReference>
<feature type="disulfide bond" evidence="5">
    <location>
        <begin position="768"/>
        <end position="777"/>
    </location>
</feature>
<dbReference type="PROSITE" id="PS01248">
    <property type="entry name" value="EGF_LAM_1"/>
    <property type="match status" value="1"/>
</dbReference>
<evidence type="ECO:0000313" key="10">
    <source>
        <dbReference type="EMBL" id="VDL89327.1"/>
    </source>
</evidence>
<evidence type="ECO:0000256" key="5">
    <source>
        <dbReference type="PROSITE-ProRule" id="PRU00460"/>
    </source>
</evidence>
<evidence type="ECO:0000256" key="4">
    <source>
        <dbReference type="ARBA" id="ARBA00023157"/>
    </source>
</evidence>
<dbReference type="WBParaSite" id="SSLN_0000304201-mRNA-1">
    <property type="protein sequence ID" value="SSLN_0000304201-mRNA-1"/>
    <property type="gene ID" value="SSLN_0000304201"/>
</dbReference>
<dbReference type="PROSITE" id="PS50025">
    <property type="entry name" value="LAM_G_DOMAIN"/>
    <property type="match status" value="1"/>
</dbReference>
<keyword evidence="1" id="KW-0646">Protease inhibitor</keyword>
<dbReference type="Gene3D" id="2.10.25.10">
    <property type="entry name" value="Laminin"/>
    <property type="match status" value="2"/>
</dbReference>
<dbReference type="InterPro" id="IPR036058">
    <property type="entry name" value="Kazal_dom_sf"/>
</dbReference>
<dbReference type="Proteomes" id="UP000275846">
    <property type="component" value="Unassembled WGS sequence"/>
</dbReference>
<feature type="domain" description="Laminin G" evidence="7">
    <location>
        <begin position="1096"/>
        <end position="1306"/>
    </location>
</feature>
<feature type="compositionally biased region" description="Basic and acidic residues" evidence="6">
    <location>
        <begin position="1"/>
        <end position="12"/>
    </location>
</feature>
<keyword evidence="4 5" id="KW-1015">Disulfide bond</keyword>
<dbReference type="Gene3D" id="3.30.60.30">
    <property type="match status" value="7"/>
</dbReference>
<keyword evidence="11" id="KW-1185">Reference proteome</keyword>
<dbReference type="InterPro" id="IPR050653">
    <property type="entry name" value="Prot_Inhib_GrowthFact_Antg"/>
</dbReference>
<dbReference type="FunFam" id="3.30.60.30:FF:000024">
    <property type="entry name" value="Transmembrane agrin"/>
    <property type="match status" value="1"/>
</dbReference>
<dbReference type="STRING" id="70667.A0A183SFE4"/>
<keyword evidence="5" id="KW-0424">Laminin EGF-like domain</keyword>
<dbReference type="CDD" id="cd00104">
    <property type="entry name" value="KAZAL_FS"/>
    <property type="match status" value="6"/>
</dbReference>
<dbReference type="GO" id="GO:0005576">
    <property type="term" value="C:extracellular region"/>
    <property type="evidence" value="ECO:0007669"/>
    <property type="project" value="TreeGrafter"/>
</dbReference>
<feature type="domain" description="Laminin EGF-like" evidence="8">
    <location>
        <begin position="748"/>
        <end position="795"/>
    </location>
</feature>
<evidence type="ECO:0000256" key="3">
    <source>
        <dbReference type="ARBA" id="ARBA00022900"/>
    </source>
</evidence>
<gene>
    <name evidence="10" type="ORF">SSLN_LOCUS2942</name>
</gene>
<evidence type="ECO:0000256" key="2">
    <source>
        <dbReference type="ARBA" id="ARBA00022782"/>
    </source>
</evidence>
<dbReference type="Gene3D" id="2.60.120.200">
    <property type="match status" value="1"/>
</dbReference>
<feature type="domain" description="Kazal-like" evidence="9">
    <location>
        <begin position="34"/>
        <end position="92"/>
    </location>
</feature>
<accession>A0A183SFE4</accession>
<evidence type="ECO:0000259" key="9">
    <source>
        <dbReference type="PROSITE" id="PS51465"/>
    </source>
</evidence>
<dbReference type="InterPro" id="IPR003645">
    <property type="entry name" value="Fol_N"/>
</dbReference>
<dbReference type="InterPro" id="IPR013320">
    <property type="entry name" value="ConA-like_dom_sf"/>
</dbReference>
<dbReference type="SMART" id="SM00180">
    <property type="entry name" value="EGF_Lam"/>
    <property type="match status" value="2"/>
</dbReference>
<dbReference type="PANTHER" id="PTHR10913:SF45">
    <property type="entry name" value="FOLLISTATIN, ISOFORM A-RELATED"/>
    <property type="match status" value="1"/>
</dbReference>
<reference evidence="12" key="1">
    <citation type="submission" date="2016-06" db="UniProtKB">
        <authorList>
            <consortium name="WormBaseParasite"/>
        </authorList>
    </citation>
    <scope>IDENTIFICATION</scope>
</reference>
<dbReference type="PANTHER" id="PTHR10913">
    <property type="entry name" value="FOLLISTATIN-RELATED"/>
    <property type="match status" value="1"/>
</dbReference>
<evidence type="ECO:0000256" key="6">
    <source>
        <dbReference type="SAM" id="MobiDB-lite"/>
    </source>
</evidence>
<dbReference type="SUPFAM" id="SSF57196">
    <property type="entry name" value="EGF/Laminin"/>
    <property type="match status" value="1"/>
</dbReference>
<dbReference type="CDD" id="cd00110">
    <property type="entry name" value="LamG"/>
    <property type="match status" value="1"/>
</dbReference>
<evidence type="ECO:0000259" key="8">
    <source>
        <dbReference type="PROSITE" id="PS50027"/>
    </source>
</evidence>
<dbReference type="InterPro" id="IPR002350">
    <property type="entry name" value="Kazal_dom"/>
</dbReference>
<dbReference type="PROSITE" id="PS51465">
    <property type="entry name" value="KAZAL_2"/>
    <property type="match status" value="6"/>
</dbReference>
<protein>
    <submittedName>
        <fullName evidence="12">Agrin</fullName>
    </submittedName>
</protein>
<dbReference type="SMART" id="SM00280">
    <property type="entry name" value="KAZAL"/>
    <property type="match status" value="7"/>
</dbReference>
<dbReference type="InterPro" id="IPR001791">
    <property type="entry name" value="Laminin_G"/>
</dbReference>
<feature type="domain" description="Kazal-like" evidence="9">
    <location>
        <begin position="677"/>
        <end position="724"/>
    </location>
</feature>
<dbReference type="InterPro" id="IPR002049">
    <property type="entry name" value="LE_dom"/>
</dbReference>
<dbReference type="PROSITE" id="PS50027">
    <property type="entry name" value="EGF_LAM_2"/>
    <property type="match status" value="1"/>
</dbReference>
<feature type="domain" description="Kazal-like" evidence="9">
    <location>
        <begin position="431"/>
        <end position="486"/>
    </location>
</feature>
<dbReference type="SUPFAM" id="SSF100895">
    <property type="entry name" value="Kazal-type serine protease inhibitors"/>
    <property type="match status" value="7"/>
</dbReference>
<dbReference type="SMART" id="SM00282">
    <property type="entry name" value="LamG"/>
    <property type="match status" value="1"/>
</dbReference>
<dbReference type="SUPFAM" id="SSF49899">
    <property type="entry name" value="Concanavalin A-like lectins/glucanases"/>
    <property type="match status" value="1"/>
</dbReference>
<proteinExistence type="predicted"/>
<feature type="domain" description="Kazal-like" evidence="9">
    <location>
        <begin position="160"/>
        <end position="217"/>
    </location>
</feature>
<evidence type="ECO:0000313" key="11">
    <source>
        <dbReference type="Proteomes" id="UP000275846"/>
    </source>
</evidence>
<dbReference type="GO" id="GO:0030154">
    <property type="term" value="P:cell differentiation"/>
    <property type="evidence" value="ECO:0007669"/>
    <property type="project" value="UniProtKB-KW"/>
</dbReference>
<dbReference type="InterPro" id="IPR009030">
    <property type="entry name" value="Growth_fac_rcpt_cys_sf"/>
</dbReference>
<dbReference type="SMART" id="SM00274">
    <property type="entry name" value="FOLN"/>
    <property type="match status" value="3"/>
</dbReference>
<name>A0A183SFE4_SCHSO</name>
<dbReference type="OrthoDB" id="88467at2759"/>
<keyword evidence="3" id="KW-0722">Serine protease inhibitor</keyword>
<evidence type="ECO:0000256" key="1">
    <source>
        <dbReference type="ARBA" id="ARBA00022690"/>
    </source>
</evidence>
<feature type="domain" description="Kazal-like" evidence="9">
    <location>
        <begin position="604"/>
        <end position="660"/>
    </location>
</feature>
<evidence type="ECO:0000259" key="7">
    <source>
        <dbReference type="PROSITE" id="PS50025"/>
    </source>
</evidence>
<evidence type="ECO:0000313" key="12">
    <source>
        <dbReference type="WBParaSite" id="SSLN_0000304201-mRNA-1"/>
    </source>
</evidence>